<keyword evidence="4 11" id="KW-0808">Transferase</keyword>
<feature type="domain" description="Thymidylate kinase-like" evidence="12">
    <location>
        <begin position="11"/>
        <end position="194"/>
    </location>
</feature>
<organism evidence="13 14">
    <name type="scientific">Methanolacinia petrolearia (strain DSM 11571 / OCM 486 / SEBR 4847)</name>
    <name type="common">Methanoplanus petrolearius</name>
    <dbReference type="NCBI Taxonomy" id="679926"/>
    <lineage>
        <taxon>Archaea</taxon>
        <taxon>Methanobacteriati</taxon>
        <taxon>Methanobacteriota</taxon>
        <taxon>Stenosarchaea group</taxon>
        <taxon>Methanomicrobia</taxon>
        <taxon>Methanomicrobiales</taxon>
        <taxon>Methanomicrobiaceae</taxon>
        <taxon>Methanolacinia</taxon>
    </lineage>
</organism>
<dbReference type="HAMAP" id="MF_00165">
    <property type="entry name" value="Thymidylate_kinase"/>
    <property type="match status" value="1"/>
</dbReference>
<dbReference type="HOGENOM" id="CLU_049131_0_2_2"/>
<dbReference type="GO" id="GO:0004798">
    <property type="term" value="F:dTMP kinase activity"/>
    <property type="evidence" value="ECO:0007669"/>
    <property type="project" value="UniProtKB-UniRule"/>
</dbReference>
<dbReference type="STRING" id="679926.Mpet_1832"/>
<evidence type="ECO:0000256" key="2">
    <source>
        <dbReference type="ARBA" id="ARBA00012980"/>
    </source>
</evidence>
<name>E1RIB9_METP4</name>
<dbReference type="eggNOG" id="arCOG01891">
    <property type="taxonomic scope" value="Archaea"/>
</dbReference>
<dbReference type="SUPFAM" id="SSF52540">
    <property type="entry name" value="P-loop containing nucleoside triphosphate hydrolases"/>
    <property type="match status" value="1"/>
</dbReference>
<reference evidence="13 14" key="1">
    <citation type="journal article" date="2010" name="Stand. Genomic Sci.">
        <title>Complete genome sequence of Methanoplanus petrolearius type strain (SEBR 4847).</title>
        <authorList>
            <person name="Brambilla E."/>
            <person name="Djao O.D."/>
            <person name="Daligault H."/>
            <person name="Lapidus A."/>
            <person name="Lucas S."/>
            <person name="Hammon N."/>
            <person name="Nolan M."/>
            <person name="Tice H."/>
            <person name="Cheng J.F."/>
            <person name="Han C."/>
            <person name="Tapia R."/>
            <person name="Goodwin L."/>
            <person name="Pitluck S."/>
            <person name="Liolios K."/>
            <person name="Ivanova N."/>
            <person name="Mavromatis K."/>
            <person name="Mikhailova N."/>
            <person name="Pati A."/>
            <person name="Chen A."/>
            <person name="Palaniappan K."/>
            <person name="Land M."/>
            <person name="Hauser L."/>
            <person name="Chang Y.J."/>
            <person name="Jeffries C.D."/>
            <person name="Rohde M."/>
            <person name="Spring S."/>
            <person name="Sikorski J."/>
            <person name="Goker M."/>
            <person name="Woyke T."/>
            <person name="Bristow J."/>
            <person name="Eisen J.A."/>
            <person name="Markowitz V."/>
            <person name="Hugenholtz P."/>
            <person name="Kyrpides N.C."/>
            <person name="Klenk H.P."/>
        </authorList>
    </citation>
    <scope>NUCLEOTIDE SEQUENCE [LARGE SCALE GENOMIC DNA]</scope>
    <source>
        <strain evidence="14">DSM 11571 / OCM 486 / SEBR 4847</strain>
    </source>
</reference>
<dbReference type="InterPro" id="IPR039430">
    <property type="entry name" value="Thymidylate_kin-like_dom"/>
</dbReference>
<dbReference type="GO" id="GO:0006233">
    <property type="term" value="P:dTDP biosynthetic process"/>
    <property type="evidence" value="ECO:0007669"/>
    <property type="project" value="InterPro"/>
</dbReference>
<dbReference type="GO" id="GO:0006227">
    <property type="term" value="P:dUDP biosynthetic process"/>
    <property type="evidence" value="ECO:0007669"/>
    <property type="project" value="TreeGrafter"/>
</dbReference>
<dbReference type="EMBL" id="CP002117">
    <property type="protein sequence ID" value="ADN36584.1"/>
    <property type="molecule type" value="Genomic_DNA"/>
</dbReference>
<gene>
    <name evidence="11" type="primary">tmk</name>
    <name evidence="13" type="ordered locus">Mpet_1832</name>
</gene>
<dbReference type="Proteomes" id="UP000006565">
    <property type="component" value="Chromosome"/>
</dbReference>
<dbReference type="PANTHER" id="PTHR10344:SF4">
    <property type="entry name" value="UMP-CMP KINASE 2, MITOCHONDRIAL"/>
    <property type="match status" value="1"/>
</dbReference>
<dbReference type="Pfam" id="PF02223">
    <property type="entry name" value="Thymidylate_kin"/>
    <property type="match status" value="1"/>
</dbReference>
<evidence type="ECO:0000256" key="8">
    <source>
        <dbReference type="ARBA" id="ARBA00022840"/>
    </source>
</evidence>
<keyword evidence="5 11" id="KW-0545">Nucleotide biosynthesis</keyword>
<evidence type="ECO:0000256" key="3">
    <source>
        <dbReference type="ARBA" id="ARBA00013355"/>
    </source>
</evidence>
<keyword evidence="14" id="KW-1185">Reference proteome</keyword>
<dbReference type="GeneID" id="9744309"/>
<proteinExistence type="inferred from homology"/>
<dbReference type="CDD" id="cd01672">
    <property type="entry name" value="TMPK"/>
    <property type="match status" value="1"/>
</dbReference>
<comment type="catalytic activity">
    <reaction evidence="10 11">
        <text>dTMP + ATP = dTDP + ADP</text>
        <dbReference type="Rhea" id="RHEA:13517"/>
        <dbReference type="ChEBI" id="CHEBI:30616"/>
        <dbReference type="ChEBI" id="CHEBI:58369"/>
        <dbReference type="ChEBI" id="CHEBI:63528"/>
        <dbReference type="ChEBI" id="CHEBI:456216"/>
        <dbReference type="EC" id="2.7.4.9"/>
    </reaction>
</comment>
<evidence type="ECO:0000256" key="5">
    <source>
        <dbReference type="ARBA" id="ARBA00022727"/>
    </source>
</evidence>
<evidence type="ECO:0000256" key="6">
    <source>
        <dbReference type="ARBA" id="ARBA00022741"/>
    </source>
</evidence>
<dbReference type="EC" id="2.7.4.9" evidence="2 11"/>
<evidence type="ECO:0000256" key="10">
    <source>
        <dbReference type="ARBA" id="ARBA00048743"/>
    </source>
</evidence>
<dbReference type="GO" id="GO:0006235">
    <property type="term" value="P:dTTP biosynthetic process"/>
    <property type="evidence" value="ECO:0007669"/>
    <property type="project" value="UniProtKB-UniRule"/>
</dbReference>
<dbReference type="GO" id="GO:0005829">
    <property type="term" value="C:cytosol"/>
    <property type="evidence" value="ECO:0007669"/>
    <property type="project" value="TreeGrafter"/>
</dbReference>
<keyword evidence="6 11" id="KW-0547">Nucleotide-binding</keyword>
<dbReference type="Gene3D" id="3.40.50.300">
    <property type="entry name" value="P-loop containing nucleotide triphosphate hydrolases"/>
    <property type="match status" value="1"/>
</dbReference>
<evidence type="ECO:0000256" key="7">
    <source>
        <dbReference type="ARBA" id="ARBA00022777"/>
    </source>
</evidence>
<protein>
    <recommendedName>
        <fullName evidence="3 11">Probable thymidylate kinase</fullName>
        <ecNumber evidence="2 11">2.7.4.9</ecNumber>
    </recommendedName>
    <alternativeName>
        <fullName evidence="9 11">dTMP kinase</fullName>
    </alternativeName>
</protein>
<evidence type="ECO:0000313" key="13">
    <source>
        <dbReference type="EMBL" id="ADN36584.1"/>
    </source>
</evidence>
<dbReference type="PANTHER" id="PTHR10344">
    <property type="entry name" value="THYMIDYLATE KINASE"/>
    <property type="match status" value="1"/>
</dbReference>
<dbReference type="InterPro" id="IPR027417">
    <property type="entry name" value="P-loop_NTPase"/>
</dbReference>
<evidence type="ECO:0000256" key="11">
    <source>
        <dbReference type="HAMAP-Rule" id="MF_00165"/>
    </source>
</evidence>
<dbReference type="GO" id="GO:0005524">
    <property type="term" value="F:ATP binding"/>
    <property type="evidence" value="ECO:0007669"/>
    <property type="project" value="UniProtKB-UniRule"/>
</dbReference>
<comment type="caution">
    <text evidence="11">Lacks conserved residue(s) required for the propagation of feature annotation.</text>
</comment>
<dbReference type="InterPro" id="IPR018094">
    <property type="entry name" value="Thymidylate_kinase"/>
</dbReference>
<dbReference type="OrthoDB" id="43083at2157"/>
<dbReference type="KEGG" id="mpi:Mpet_1832"/>
<evidence type="ECO:0000259" key="12">
    <source>
        <dbReference type="Pfam" id="PF02223"/>
    </source>
</evidence>
<dbReference type="RefSeq" id="WP_013329761.1">
    <property type="nucleotide sequence ID" value="NC_014507.1"/>
</dbReference>
<dbReference type="AlphaFoldDB" id="E1RIB9"/>
<evidence type="ECO:0000256" key="9">
    <source>
        <dbReference type="ARBA" id="ARBA00029962"/>
    </source>
</evidence>
<comment type="similarity">
    <text evidence="1 11">Belongs to the thymidylate kinase family.</text>
</comment>
<evidence type="ECO:0000256" key="4">
    <source>
        <dbReference type="ARBA" id="ARBA00022679"/>
    </source>
</evidence>
<evidence type="ECO:0000313" key="14">
    <source>
        <dbReference type="Proteomes" id="UP000006565"/>
    </source>
</evidence>
<dbReference type="NCBIfam" id="TIGR00041">
    <property type="entry name" value="DTMP_kinase"/>
    <property type="match status" value="1"/>
</dbReference>
<keyword evidence="7 11" id="KW-0418">Kinase</keyword>
<sequence>MNTSYGLFITLDGPNGVGKSTIMGDLCKKLTSQGFETYKTREPTDSLIGDFLRKSEEKYRGKTLACIAATDRYYHIEHEILPALQKKKIVLSDRYVESSLVLQRIDDVDLEFIWEINKNVIIPDLSVILLASPDTLNKRLNLRSDGSFFERKKTARKDELDYYRQAAEFLEKQGFNVYVLDNESTSIEENSESITKRIVDLYNQSGEGLT</sequence>
<evidence type="ECO:0000256" key="1">
    <source>
        <dbReference type="ARBA" id="ARBA00009776"/>
    </source>
</evidence>
<accession>E1RIB9</accession>
<keyword evidence="8 11" id="KW-0067">ATP-binding</keyword>